<accession>A0A6A6RXK2</accession>
<evidence type="ECO:0000313" key="1">
    <source>
        <dbReference type="EMBL" id="KAF2639491.1"/>
    </source>
</evidence>
<dbReference type="Proteomes" id="UP000799753">
    <property type="component" value="Unassembled WGS sequence"/>
</dbReference>
<dbReference type="EMBL" id="MU006786">
    <property type="protein sequence ID" value="KAF2639491.1"/>
    <property type="molecule type" value="Genomic_DNA"/>
</dbReference>
<proteinExistence type="predicted"/>
<dbReference type="AlphaFoldDB" id="A0A6A6RXK2"/>
<gene>
    <name evidence="1" type="ORF">P280DRAFT_402722</name>
</gene>
<dbReference type="OrthoDB" id="40579at2759"/>
<protein>
    <submittedName>
        <fullName evidence="1">Uncharacterized protein</fullName>
    </submittedName>
</protein>
<organism evidence="1 2">
    <name type="scientific">Massarina eburnea CBS 473.64</name>
    <dbReference type="NCBI Taxonomy" id="1395130"/>
    <lineage>
        <taxon>Eukaryota</taxon>
        <taxon>Fungi</taxon>
        <taxon>Dikarya</taxon>
        <taxon>Ascomycota</taxon>
        <taxon>Pezizomycotina</taxon>
        <taxon>Dothideomycetes</taxon>
        <taxon>Pleosporomycetidae</taxon>
        <taxon>Pleosporales</taxon>
        <taxon>Massarineae</taxon>
        <taxon>Massarinaceae</taxon>
        <taxon>Massarina</taxon>
    </lineage>
</organism>
<name>A0A6A6RXK2_9PLEO</name>
<evidence type="ECO:0000313" key="2">
    <source>
        <dbReference type="Proteomes" id="UP000799753"/>
    </source>
</evidence>
<reference evidence="1" key="1">
    <citation type="journal article" date="2020" name="Stud. Mycol.">
        <title>101 Dothideomycetes genomes: a test case for predicting lifestyles and emergence of pathogens.</title>
        <authorList>
            <person name="Haridas S."/>
            <person name="Albert R."/>
            <person name="Binder M."/>
            <person name="Bloem J."/>
            <person name="Labutti K."/>
            <person name="Salamov A."/>
            <person name="Andreopoulos B."/>
            <person name="Baker S."/>
            <person name="Barry K."/>
            <person name="Bills G."/>
            <person name="Bluhm B."/>
            <person name="Cannon C."/>
            <person name="Castanera R."/>
            <person name="Culley D."/>
            <person name="Daum C."/>
            <person name="Ezra D."/>
            <person name="Gonzalez J."/>
            <person name="Henrissat B."/>
            <person name="Kuo A."/>
            <person name="Liang C."/>
            <person name="Lipzen A."/>
            <person name="Lutzoni F."/>
            <person name="Magnuson J."/>
            <person name="Mondo S."/>
            <person name="Nolan M."/>
            <person name="Ohm R."/>
            <person name="Pangilinan J."/>
            <person name="Park H.-J."/>
            <person name="Ramirez L."/>
            <person name="Alfaro M."/>
            <person name="Sun H."/>
            <person name="Tritt A."/>
            <person name="Yoshinaga Y."/>
            <person name="Zwiers L.-H."/>
            <person name="Turgeon B."/>
            <person name="Goodwin S."/>
            <person name="Spatafora J."/>
            <person name="Crous P."/>
            <person name="Grigoriev I."/>
        </authorList>
    </citation>
    <scope>NUCLEOTIDE SEQUENCE</scope>
    <source>
        <strain evidence="1">CBS 473.64</strain>
    </source>
</reference>
<sequence>MVRSVSQMDFHTAAKLGQQPPNFNFNNMLSPLPTYAPHIVDDCYSYSGSPEQGMHAFPMTMEKNYMASRSVTPGTPDSFASYDHLPMSDAFDPYMSSSAWSDDGSIPIGLGFEHDIPNMLPGEMFGTPEPEMHTPYGMCDSPASMHGWNPELSVSPPQLPSGLPPHKQAVPSLSISECSTEGYNSPPQEWTSFHPNASQMMGKPIVNRPSFMETVKGYSTAPQPIWEDIIMPRSQGY</sequence>
<keyword evidence="2" id="KW-1185">Reference proteome</keyword>